<comment type="function">
    <text evidence="7">Binds to the 23S rRNA.</text>
</comment>
<dbReference type="Pfam" id="PF03948">
    <property type="entry name" value="Ribosomal_L9_C"/>
    <property type="match status" value="1"/>
</dbReference>
<dbReference type="InterPro" id="IPR009027">
    <property type="entry name" value="Ribosomal_bL9/RNase_H1_N"/>
</dbReference>
<reference evidence="10 11" key="1">
    <citation type="submission" date="2016-08" db="EMBL/GenBank/DDBJ databases">
        <title>Complete genome sequence of Spiroplasma helicoides TABS-2 (DSM 22551).</title>
        <authorList>
            <person name="Shen W.-Y."/>
            <person name="Lo W.-S."/>
            <person name="Lai Y.-C."/>
            <person name="Kuo C.-H."/>
        </authorList>
    </citation>
    <scope>NUCLEOTIDE SEQUENCE [LARGE SCALE GENOMIC DNA]</scope>
    <source>
        <strain evidence="10 11">TABS-2</strain>
    </source>
</reference>
<dbReference type="HAMAP" id="MF_00503">
    <property type="entry name" value="Ribosomal_bL9"/>
    <property type="match status" value="1"/>
</dbReference>
<evidence type="ECO:0000256" key="4">
    <source>
        <dbReference type="ARBA" id="ARBA00022980"/>
    </source>
</evidence>
<dbReference type="InterPro" id="IPR020594">
    <property type="entry name" value="Ribosomal_bL9_bac/chp"/>
</dbReference>
<organism evidence="10 11">
    <name type="scientific">Spiroplasma helicoides</name>
    <dbReference type="NCBI Taxonomy" id="216938"/>
    <lineage>
        <taxon>Bacteria</taxon>
        <taxon>Bacillati</taxon>
        <taxon>Mycoplasmatota</taxon>
        <taxon>Mollicutes</taxon>
        <taxon>Entomoplasmatales</taxon>
        <taxon>Spiroplasmataceae</taxon>
        <taxon>Spiroplasma</taxon>
    </lineage>
</organism>
<dbReference type="PATRIC" id="fig|216938.3.peg.24"/>
<keyword evidence="8" id="KW-0175">Coiled coil</keyword>
<dbReference type="GO" id="GO:1990904">
    <property type="term" value="C:ribonucleoprotein complex"/>
    <property type="evidence" value="ECO:0007669"/>
    <property type="project" value="UniProtKB-KW"/>
</dbReference>
<dbReference type="PANTHER" id="PTHR21368">
    <property type="entry name" value="50S RIBOSOMAL PROTEIN L9"/>
    <property type="match status" value="1"/>
</dbReference>
<sequence length="148" mass="17189">MKVILLQDVKNYGKKNQIVEVSDGYAKNYLIPNKLAIYATKSDVDHLNVKLKKESQEKESLIKEQEKLKEKIESLILNFSLKVKDNKPFGAVSLTQVCDRMAKEHQIVLDKRKFEQHENLNKIGLFYLKVKLDFKIQATLKVQIEGKE</sequence>
<evidence type="ECO:0000256" key="8">
    <source>
        <dbReference type="SAM" id="Coils"/>
    </source>
</evidence>
<dbReference type="Gene3D" id="3.10.430.100">
    <property type="entry name" value="Ribosomal protein L9, C-terminal domain"/>
    <property type="match status" value="1"/>
</dbReference>
<dbReference type="GO" id="GO:0006412">
    <property type="term" value="P:translation"/>
    <property type="evidence" value="ECO:0007669"/>
    <property type="project" value="UniProtKB-UniRule"/>
</dbReference>
<keyword evidence="3 7" id="KW-0694">RNA-binding</keyword>
<dbReference type="Pfam" id="PF01281">
    <property type="entry name" value="Ribosomal_L9_N"/>
    <property type="match status" value="1"/>
</dbReference>
<dbReference type="SUPFAM" id="SSF55653">
    <property type="entry name" value="Ribosomal protein L9 C-domain"/>
    <property type="match status" value="1"/>
</dbReference>
<dbReference type="GO" id="GO:0005840">
    <property type="term" value="C:ribosome"/>
    <property type="evidence" value="ECO:0007669"/>
    <property type="project" value="UniProtKB-KW"/>
</dbReference>
<dbReference type="AlphaFoldDB" id="A0A1B3SJ74"/>
<feature type="coiled-coil region" evidence="8">
    <location>
        <begin position="44"/>
        <end position="78"/>
    </location>
</feature>
<dbReference type="NCBIfam" id="TIGR00158">
    <property type="entry name" value="L9"/>
    <property type="match status" value="1"/>
</dbReference>
<comment type="similarity">
    <text evidence="1 7">Belongs to the bacterial ribosomal protein bL9 family.</text>
</comment>
<dbReference type="KEGG" id="shj:SHELI_v1c00240"/>
<evidence type="ECO:0000256" key="3">
    <source>
        <dbReference type="ARBA" id="ARBA00022884"/>
    </source>
</evidence>
<keyword evidence="4 7" id="KW-0689">Ribosomal protein</keyword>
<accession>A0A1B3SJ74</accession>
<dbReference type="Proteomes" id="UP000094378">
    <property type="component" value="Chromosome"/>
</dbReference>
<dbReference type="PROSITE" id="PS00651">
    <property type="entry name" value="RIBOSOMAL_L9"/>
    <property type="match status" value="1"/>
</dbReference>
<evidence type="ECO:0000256" key="6">
    <source>
        <dbReference type="ARBA" id="ARBA00035292"/>
    </source>
</evidence>
<proteinExistence type="inferred from homology"/>
<feature type="domain" description="Ribosomal protein L9" evidence="9">
    <location>
        <begin position="13"/>
        <end position="40"/>
    </location>
</feature>
<keyword evidence="5 7" id="KW-0687">Ribonucleoprotein</keyword>
<dbReference type="SUPFAM" id="SSF55658">
    <property type="entry name" value="L9 N-domain-like"/>
    <property type="match status" value="1"/>
</dbReference>
<dbReference type="GO" id="GO:0019843">
    <property type="term" value="F:rRNA binding"/>
    <property type="evidence" value="ECO:0007669"/>
    <property type="project" value="UniProtKB-UniRule"/>
</dbReference>
<dbReference type="GO" id="GO:0003735">
    <property type="term" value="F:structural constituent of ribosome"/>
    <property type="evidence" value="ECO:0007669"/>
    <property type="project" value="InterPro"/>
</dbReference>
<dbReference type="InterPro" id="IPR020069">
    <property type="entry name" value="Ribosomal_bL9_C"/>
</dbReference>
<evidence type="ECO:0000313" key="11">
    <source>
        <dbReference type="Proteomes" id="UP000094378"/>
    </source>
</evidence>
<evidence type="ECO:0000256" key="1">
    <source>
        <dbReference type="ARBA" id="ARBA00010605"/>
    </source>
</evidence>
<protein>
    <recommendedName>
        <fullName evidence="6 7">Large ribosomal subunit protein bL9</fullName>
    </recommendedName>
</protein>
<dbReference type="InterPro" id="IPR036791">
    <property type="entry name" value="Ribosomal_bL9_C_sf"/>
</dbReference>
<dbReference type="Gene3D" id="3.40.5.10">
    <property type="entry name" value="Ribosomal protein L9, N-terminal domain"/>
    <property type="match status" value="1"/>
</dbReference>
<name>A0A1B3SJ74_9MOLU</name>
<evidence type="ECO:0000256" key="7">
    <source>
        <dbReference type="HAMAP-Rule" id="MF_00503"/>
    </source>
</evidence>
<evidence type="ECO:0000259" key="9">
    <source>
        <dbReference type="PROSITE" id="PS00651"/>
    </source>
</evidence>
<dbReference type="RefSeq" id="WP_069115763.1">
    <property type="nucleotide sequence ID" value="NZ_CP017015.1"/>
</dbReference>
<evidence type="ECO:0000256" key="5">
    <source>
        <dbReference type="ARBA" id="ARBA00023274"/>
    </source>
</evidence>
<dbReference type="STRING" id="216938.SHELI_v1c00240"/>
<dbReference type="InterPro" id="IPR020070">
    <property type="entry name" value="Ribosomal_bL9_N"/>
</dbReference>
<dbReference type="InterPro" id="IPR000244">
    <property type="entry name" value="Ribosomal_bL9"/>
</dbReference>
<dbReference type="OrthoDB" id="9788336at2"/>
<dbReference type="EMBL" id="CP017015">
    <property type="protein sequence ID" value="AOG59979.1"/>
    <property type="molecule type" value="Genomic_DNA"/>
</dbReference>
<evidence type="ECO:0000313" key="10">
    <source>
        <dbReference type="EMBL" id="AOG59979.1"/>
    </source>
</evidence>
<keyword evidence="11" id="KW-1185">Reference proteome</keyword>
<gene>
    <name evidence="7 10" type="primary">rplI</name>
    <name evidence="10" type="ORF">SHELI_v1c00240</name>
</gene>
<dbReference type="InterPro" id="IPR036935">
    <property type="entry name" value="Ribosomal_bL9_N_sf"/>
</dbReference>
<evidence type="ECO:0000256" key="2">
    <source>
        <dbReference type="ARBA" id="ARBA00022730"/>
    </source>
</evidence>
<keyword evidence="2 7" id="KW-0699">rRNA-binding</keyword>